<evidence type="ECO:0000256" key="7">
    <source>
        <dbReference type="ARBA" id="ARBA00022989"/>
    </source>
</evidence>
<gene>
    <name evidence="10" type="ORF">SAMN04489760_11170</name>
</gene>
<dbReference type="GO" id="GO:0009401">
    <property type="term" value="P:phosphoenolpyruvate-dependent sugar phosphotransferase system"/>
    <property type="evidence" value="ECO:0007669"/>
    <property type="project" value="UniProtKB-KW"/>
</dbReference>
<dbReference type="STRING" id="43775.SAMN04489760_11170"/>
<keyword evidence="11" id="KW-1185">Reference proteome</keyword>
<dbReference type="EMBL" id="FOBS01000011">
    <property type="protein sequence ID" value="SEM35212.1"/>
    <property type="molecule type" value="Genomic_DNA"/>
</dbReference>
<keyword evidence="2" id="KW-0813">Transport</keyword>
<feature type="transmembrane region" description="Helical" evidence="9">
    <location>
        <begin position="6"/>
        <end position="25"/>
    </location>
</feature>
<dbReference type="Proteomes" id="UP000198744">
    <property type="component" value="Unassembled WGS sequence"/>
</dbReference>
<keyword evidence="8 9" id="KW-0472">Membrane</keyword>
<evidence type="ECO:0000256" key="3">
    <source>
        <dbReference type="ARBA" id="ARBA00022475"/>
    </source>
</evidence>
<evidence type="ECO:0000313" key="11">
    <source>
        <dbReference type="Proteomes" id="UP000198744"/>
    </source>
</evidence>
<dbReference type="GO" id="GO:0005886">
    <property type="term" value="C:plasma membrane"/>
    <property type="evidence" value="ECO:0007669"/>
    <property type="project" value="UniProtKB-SubCell"/>
</dbReference>
<dbReference type="RefSeq" id="WP_093883412.1">
    <property type="nucleotide sequence ID" value="NZ_FOBS01000011.1"/>
</dbReference>
<keyword evidence="5" id="KW-0598">Phosphotransferase system</keyword>
<feature type="transmembrane region" description="Helical" evidence="9">
    <location>
        <begin position="154"/>
        <end position="178"/>
    </location>
</feature>
<feature type="transmembrane region" description="Helical" evidence="9">
    <location>
        <begin position="77"/>
        <end position="93"/>
    </location>
</feature>
<keyword evidence="7 9" id="KW-1133">Transmembrane helix</keyword>
<name>A0A1H7XMQ8_9BACT</name>
<feature type="transmembrane region" description="Helical" evidence="9">
    <location>
        <begin position="37"/>
        <end position="57"/>
    </location>
</feature>
<sequence length="235" mass="25918">MAARMFIQCIMVSLLGGLICLDRIVIQSMIARPVIAAPLMGFFLGDPYSGLLIGAFIELFWIDRLPIGTLIPPNDSLTAILVTASCILSGRMIGHSCREIMAFSLLIYIPCGYIGQKMEIFYISVNERLAKAALSCAEKADLNGVASKHLLSPLLYFVLSFSFILLFLWPGIVVTTFLFPRFSPSILEALNMLFFFYPLLGIAVALNTIHLRGMIPVFCGVFLLAAILMELFHGL</sequence>
<accession>A0A1H7XMQ8</accession>
<organism evidence="10 11">
    <name type="scientific">Syntrophus gentianae</name>
    <dbReference type="NCBI Taxonomy" id="43775"/>
    <lineage>
        <taxon>Bacteria</taxon>
        <taxon>Pseudomonadati</taxon>
        <taxon>Thermodesulfobacteriota</taxon>
        <taxon>Syntrophia</taxon>
        <taxon>Syntrophales</taxon>
        <taxon>Syntrophaceae</taxon>
        <taxon>Syntrophus</taxon>
    </lineage>
</organism>
<evidence type="ECO:0000256" key="8">
    <source>
        <dbReference type="ARBA" id="ARBA00023136"/>
    </source>
</evidence>
<evidence type="ECO:0000256" key="1">
    <source>
        <dbReference type="ARBA" id="ARBA00004651"/>
    </source>
</evidence>
<evidence type="ECO:0000256" key="5">
    <source>
        <dbReference type="ARBA" id="ARBA00022683"/>
    </source>
</evidence>
<comment type="subcellular location">
    <subcellularLocation>
        <location evidence="1">Cell membrane</location>
        <topology evidence="1">Multi-pass membrane protein</topology>
    </subcellularLocation>
</comment>
<evidence type="ECO:0000256" key="6">
    <source>
        <dbReference type="ARBA" id="ARBA00022692"/>
    </source>
</evidence>
<evidence type="ECO:0000256" key="2">
    <source>
        <dbReference type="ARBA" id="ARBA00022448"/>
    </source>
</evidence>
<dbReference type="AlphaFoldDB" id="A0A1H7XMQ8"/>
<dbReference type="InterPro" id="IPR004700">
    <property type="entry name" value="PTS_IIC_man"/>
</dbReference>
<evidence type="ECO:0000256" key="9">
    <source>
        <dbReference type="SAM" id="Phobius"/>
    </source>
</evidence>
<feature type="transmembrane region" description="Helical" evidence="9">
    <location>
        <begin position="190"/>
        <end position="209"/>
    </location>
</feature>
<protein>
    <submittedName>
        <fullName evidence="10">PTS system, mannose-specific IIC component</fullName>
    </submittedName>
</protein>
<proteinExistence type="predicted"/>
<keyword evidence="3" id="KW-1003">Cell membrane</keyword>
<dbReference type="Pfam" id="PF03609">
    <property type="entry name" value="EII-Sor"/>
    <property type="match status" value="1"/>
</dbReference>
<keyword evidence="6 9" id="KW-0812">Transmembrane</keyword>
<reference evidence="10 11" key="1">
    <citation type="submission" date="2016-10" db="EMBL/GenBank/DDBJ databases">
        <authorList>
            <person name="de Groot N.N."/>
        </authorList>
    </citation>
    <scope>NUCLEOTIDE SEQUENCE [LARGE SCALE GENOMIC DNA]</scope>
    <source>
        <strain evidence="10 11">DSM 8423</strain>
    </source>
</reference>
<evidence type="ECO:0000313" key="10">
    <source>
        <dbReference type="EMBL" id="SEM35212.1"/>
    </source>
</evidence>
<keyword evidence="4" id="KW-0762">Sugar transport</keyword>
<feature type="transmembrane region" description="Helical" evidence="9">
    <location>
        <begin position="215"/>
        <end position="232"/>
    </location>
</feature>
<dbReference type="OrthoDB" id="5516394at2"/>
<evidence type="ECO:0000256" key="4">
    <source>
        <dbReference type="ARBA" id="ARBA00022597"/>
    </source>
</evidence>